<evidence type="ECO:0000313" key="3">
    <source>
        <dbReference type="Proteomes" id="UP000019141"/>
    </source>
</evidence>
<evidence type="ECO:0000313" key="2">
    <source>
        <dbReference type="EMBL" id="ETX00949.1"/>
    </source>
</evidence>
<gene>
    <name evidence="2" type="ORF">ETSY1_09390</name>
</gene>
<evidence type="ECO:0000256" key="1">
    <source>
        <dbReference type="SAM" id="Phobius"/>
    </source>
</evidence>
<dbReference type="HOGENOM" id="CLU_2258587_0_0_7"/>
<keyword evidence="1" id="KW-0472">Membrane</keyword>
<comment type="caution">
    <text evidence="2">The sequence shown here is derived from an EMBL/GenBank/DDBJ whole genome shotgun (WGS) entry which is preliminary data.</text>
</comment>
<keyword evidence="1" id="KW-0812">Transmembrane</keyword>
<dbReference type="AlphaFoldDB" id="W4LSC6"/>
<feature type="transmembrane region" description="Helical" evidence="1">
    <location>
        <begin position="20"/>
        <end position="40"/>
    </location>
</feature>
<sequence length="103" mass="11637">MTLMYGTLEALANLFSRAGLWITLWVIALVGFSVFIHRIFRAVKTDKPWGVRKGVCPFCNNELFGTTREYQRLNLLETLSPESKYLCTSCDTEKVSGLLSKLG</sequence>
<name>W4LSC6_ENTF1</name>
<keyword evidence="1" id="KW-1133">Transmembrane helix</keyword>
<accession>W4LSC6</accession>
<dbReference type="EMBL" id="AZHW01000286">
    <property type="protein sequence ID" value="ETX00949.1"/>
    <property type="molecule type" value="Genomic_DNA"/>
</dbReference>
<organism evidence="2 3">
    <name type="scientific">Entotheonella factor</name>
    <dbReference type="NCBI Taxonomy" id="1429438"/>
    <lineage>
        <taxon>Bacteria</taxon>
        <taxon>Pseudomonadati</taxon>
        <taxon>Nitrospinota/Tectimicrobiota group</taxon>
        <taxon>Candidatus Tectimicrobiota</taxon>
        <taxon>Candidatus Entotheonellia</taxon>
        <taxon>Candidatus Entotheonellales</taxon>
        <taxon>Candidatus Entotheonellaceae</taxon>
        <taxon>Candidatus Entotheonella</taxon>
    </lineage>
</organism>
<reference evidence="2 3" key="1">
    <citation type="journal article" date="2014" name="Nature">
        <title>An environmental bacterial taxon with a large and distinct metabolic repertoire.</title>
        <authorList>
            <person name="Wilson M.C."/>
            <person name="Mori T."/>
            <person name="Ruckert C."/>
            <person name="Uria A.R."/>
            <person name="Helf M.J."/>
            <person name="Takada K."/>
            <person name="Gernert C."/>
            <person name="Steffens U.A."/>
            <person name="Heycke N."/>
            <person name="Schmitt S."/>
            <person name="Rinke C."/>
            <person name="Helfrich E.J."/>
            <person name="Brachmann A.O."/>
            <person name="Gurgui C."/>
            <person name="Wakimoto T."/>
            <person name="Kracht M."/>
            <person name="Crusemann M."/>
            <person name="Hentschel U."/>
            <person name="Abe I."/>
            <person name="Matsunaga S."/>
            <person name="Kalinowski J."/>
            <person name="Takeyama H."/>
            <person name="Piel J."/>
        </authorList>
    </citation>
    <scope>NUCLEOTIDE SEQUENCE [LARGE SCALE GENOMIC DNA]</scope>
    <source>
        <strain evidence="3">TSY1</strain>
    </source>
</reference>
<keyword evidence="3" id="KW-1185">Reference proteome</keyword>
<protein>
    <submittedName>
        <fullName evidence="2">Uncharacterized protein</fullName>
    </submittedName>
</protein>
<proteinExistence type="predicted"/>
<dbReference type="Proteomes" id="UP000019141">
    <property type="component" value="Unassembled WGS sequence"/>
</dbReference>